<name>A0A6V3DVU9_HETAK</name>
<dbReference type="PANTHER" id="PTHR22876">
    <property type="entry name" value="ZGC:101016"/>
    <property type="match status" value="1"/>
</dbReference>
<protein>
    <submittedName>
        <fullName evidence="2">Uncharacterized protein</fullName>
    </submittedName>
</protein>
<feature type="region of interest" description="Disordered" evidence="1">
    <location>
        <begin position="121"/>
        <end position="184"/>
    </location>
</feature>
<feature type="compositionally biased region" description="Acidic residues" evidence="1">
    <location>
        <begin position="175"/>
        <end position="184"/>
    </location>
</feature>
<dbReference type="PANTHER" id="PTHR22876:SF5">
    <property type="entry name" value="CHROMOSOME 9 OPEN READING FRAME 85"/>
    <property type="match status" value="1"/>
</dbReference>
<gene>
    <name evidence="2" type="ORF">HAKA00212_LOCUS24441</name>
</gene>
<evidence type="ECO:0000313" key="2">
    <source>
        <dbReference type="EMBL" id="CAE0648757.1"/>
    </source>
</evidence>
<feature type="compositionally biased region" description="Basic residues" evidence="1">
    <location>
        <begin position="1"/>
        <end position="15"/>
    </location>
</feature>
<dbReference type="Pfam" id="PF10217">
    <property type="entry name" value="DUF2039"/>
    <property type="match status" value="1"/>
</dbReference>
<reference evidence="2" key="1">
    <citation type="submission" date="2021-01" db="EMBL/GenBank/DDBJ databases">
        <authorList>
            <person name="Corre E."/>
            <person name="Pelletier E."/>
            <person name="Niang G."/>
            <person name="Scheremetjew M."/>
            <person name="Finn R."/>
            <person name="Kale V."/>
            <person name="Holt S."/>
            <person name="Cochrane G."/>
            <person name="Meng A."/>
            <person name="Brown T."/>
            <person name="Cohen L."/>
        </authorList>
    </citation>
    <scope>NUCLEOTIDE SEQUENCE</scope>
    <source>
        <strain evidence="2">CCMP3107</strain>
    </source>
</reference>
<dbReference type="InterPro" id="IPR019351">
    <property type="entry name" value="DUF2039"/>
</dbReference>
<dbReference type="AlphaFoldDB" id="A0A6V3DVU9"/>
<accession>A0A6V3DVU9</accession>
<evidence type="ECO:0000256" key="1">
    <source>
        <dbReference type="SAM" id="MobiDB-lite"/>
    </source>
</evidence>
<sequence>MSSRRGKSAAKKGAPKHQNEFAFKHNPNSKKTRKILAMPNVGLCRRCSEKIEWRKKYRKYKPLTQPAVCRFCKQKTVTSAYHSACKPCAKQRRICAFCCESNEIVKEDDKDADQKLAELDEQNKHLPLRQRKTMMRQAEREMQGEEAREGKEATTGDVMDDDASIQEEGLTGAGEEQDDEMKEL</sequence>
<dbReference type="EMBL" id="HBIU01055644">
    <property type="protein sequence ID" value="CAE0648757.1"/>
    <property type="molecule type" value="Transcribed_RNA"/>
</dbReference>
<feature type="compositionally biased region" description="Basic and acidic residues" evidence="1">
    <location>
        <begin position="137"/>
        <end position="154"/>
    </location>
</feature>
<proteinExistence type="predicted"/>
<organism evidence="2">
    <name type="scientific">Heterosigma akashiwo</name>
    <name type="common">Chromophytic alga</name>
    <name type="synonym">Heterosigma carterae</name>
    <dbReference type="NCBI Taxonomy" id="2829"/>
    <lineage>
        <taxon>Eukaryota</taxon>
        <taxon>Sar</taxon>
        <taxon>Stramenopiles</taxon>
        <taxon>Ochrophyta</taxon>
        <taxon>Raphidophyceae</taxon>
        <taxon>Chattonellales</taxon>
        <taxon>Chattonellaceae</taxon>
        <taxon>Heterosigma</taxon>
    </lineage>
</organism>
<feature type="region of interest" description="Disordered" evidence="1">
    <location>
        <begin position="1"/>
        <end position="29"/>
    </location>
</feature>